<organism evidence="1">
    <name type="scientific">Candidatus Methanophaga sp. ANME-1 ERB7</name>
    <dbReference type="NCBI Taxonomy" id="2759913"/>
    <lineage>
        <taxon>Archaea</taxon>
        <taxon>Methanobacteriati</taxon>
        <taxon>Methanobacteriota</taxon>
        <taxon>Stenosarchaea group</taxon>
        <taxon>Methanomicrobia</taxon>
        <taxon>Candidatus Methanophagales</taxon>
        <taxon>Candidatus Methanophagaceae</taxon>
        <taxon>Candidatus Methanophaga</taxon>
    </lineage>
</organism>
<proteinExistence type="predicted"/>
<dbReference type="EMBL" id="MT631634">
    <property type="protein sequence ID" value="QNO55957.1"/>
    <property type="molecule type" value="Genomic_DNA"/>
</dbReference>
<gene>
    <name evidence="1" type="ORF">AGOHDPGA_00014</name>
</gene>
<reference evidence="1" key="1">
    <citation type="submission" date="2020-06" db="EMBL/GenBank/DDBJ databases">
        <title>Unique genomic features of the anaerobic methanotrophic archaea.</title>
        <authorList>
            <person name="Chadwick G.L."/>
            <person name="Skennerton C.T."/>
            <person name="Laso-Perez R."/>
            <person name="Leu A.O."/>
            <person name="Speth D.R."/>
            <person name="Yu H."/>
            <person name="Morgan-Lang C."/>
            <person name="Hatzenpichler R."/>
            <person name="Goudeau D."/>
            <person name="Malmstrom R."/>
            <person name="Brazelton W.J."/>
            <person name="Woyke T."/>
            <person name="Hallam S.J."/>
            <person name="Tyson G.W."/>
            <person name="Wegener G."/>
            <person name="Boetius A."/>
            <person name="Orphan V."/>
        </authorList>
    </citation>
    <scope>NUCLEOTIDE SEQUENCE</scope>
</reference>
<evidence type="ECO:0000313" key="1">
    <source>
        <dbReference type="EMBL" id="QNO55957.1"/>
    </source>
</evidence>
<dbReference type="AlphaFoldDB" id="A0A7G9Z6S3"/>
<protein>
    <submittedName>
        <fullName evidence="1">Uncharacterized protein</fullName>
    </submittedName>
</protein>
<name>A0A7G9Z6S3_9EURY</name>
<sequence>MFIYVHMTIPNFQVIEQKIFAHDEQISYDDARKRADDKRLSAFSIFSKIFSRPDVNEIVLSYSEKRYEPFWYLVYSRWWTRIKAKYKRASIH</sequence>
<accession>A0A7G9Z6S3</accession>